<protein>
    <submittedName>
        <fullName evidence="1">Uncharacterized protein</fullName>
    </submittedName>
</protein>
<evidence type="ECO:0000313" key="1">
    <source>
        <dbReference type="EMBL" id="CAI2385401.1"/>
    </source>
</evidence>
<gene>
    <name evidence="1" type="ORF">ECRASSUSDP1_LOCUS26963</name>
</gene>
<accession>A0AAD2DAG9</accession>
<proteinExistence type="predicted"/>
<dbReference type="AlphaFoldDB" id="A0AAD2DAG9"/>
<evidence type="ECO:0000313" key="2">
    <source>
        <dbReference type="Proteomes" id="UP001295684"/>
    </source>
</evidence>
<sequence>MDRLLSVLTLTNRNSLHFRNQWNVGTAFLQHPGADFVCIRGWDLSEPEPPQTSERDLNRREHNVLHLETGISI</sequence>
<name>A0AAD2DAG9_EUPCR</name>
<organism evidence="1 2">
    <name type="scientific">Euplotes crassus</name>
    <dbReference type="NCBI Taxonomy" id="5936"/>
    <lineage>
        <taxon>Eukaryota</taxon>
        <taxon>Sar</taxon>
        <taxon>Alveolata</taxon>
        <taxon>Ciliophora</taxon>
        <taxon>Intramacronucleata</taxon>
        <taxon>Spirotrichea</taxon>
        <taxon>Hypotrichia</taxon>
        <taxon>Euplotida</taxon>
        <taxon>Euplotidae</taxon>
        <taxon>Moneuplotes</taxon>
    </lineage>
</organism>
<keyword evidence="2" id="KW-1185">Reference proteome</keyword>
<dbReference type="EMBL" id="CAMPGE010027806">
    <property type="protein sequence ID" value="CAI2385401.1"/>
    <property type="molecule type" value="Genomic_DNA"/>
</dbReference>
<comment type="caution">
    <text evidence="1">The sequence shown here is derived from an EMBL/GenBank/DDBJ whole genome shotgun (WGS) entry which is preliminary data.</text>
</comment>
<dbReference type="Proteomes" id="UP001295684">
    <property type="component" value="Unassembled WGS sequence"/>
</dbReference>
<reference evidence="1" key="1">
    <citation type="submission" date="2023-07" db="EMBL/GenBank/DDBJ databases">
        <authorList>
            <consortium name="AG Swart"/>
            <person name="Singh M."/>
            <person name="Singh A."/>
            <person name="Seah K."/>
            <person name="Emmerich C."/>
        </authorList>
    </citation>
    <scope>NUCLEOTIDE SEQUENCE</scope>
    <source>
        <strain evidence="1">DP1</strain>
    </source>
</reference>